<keyword evidence="5" id="KW-1185">Reference proteome</keyword>
<dbReference type="Proteomes" id="UP000821853">
    <property type="component" value="Chromosome 5"/>
</dbReference>
<evidence type="ECO:0000256" key="2">
    <source>
        <dbReference type="ARBA" id="ARBA00022679"/>
    </source>
</evidence>
<dbReference type="GO" id="GO:0008146">
    <property type="term" value="F:sulfotransferase activity"/>
    <property type="evidence" value="ECO:0007669"/>
    <property type="project" value="InterPro"/>
</dbReference>
<evidence type="ECO:0000313" key="4">
    <source>
        <dbReference type="EMBL" id="KAH9375269.1"/>
    </source>
</evidence>
<organism evidence="4 5">
    <name type="scientific">Haemaphysalis longicornis</name>
    <name type="common">Bush tick</name>
    <dbReference type="NCBI Taxonomy" id="44386"/>
    <lineage>
        <taxon>Eukaryota</taxon>
        <taxon>Metazoa</taxon>
        <taxon>Ecdysozoa</taxon>
        <taxon>Arthropoda</taxon>
        <taxon>Chelicerata</taxon>
        <taxon>Arachnida</taxon>
        <taxon>Acari</taxon>
        <taxon>Parasitiformes</taxon>
        <taxon>Ixodida</taxon>
        <taxon>Ixodoidea</taxon>
        <taxon>Ixodidae</taxon>
        <taxon>Haemaphysalinae</taxon>
        <taxon>Haemaphysalis</taxon>
    </lineage>
</organism>
<dbReference type="OMA" id="HACSLEN"/>
<dbReference type="PANTHER" id="PTHR11783">
    <property type="entry name" value="SULFOTRANSFERASE SULT"/>
    <property type="match status" value="1"/>
</dbReference>
<evidence type="ECO:0000259" key="3">
    <source>
        <dbReference type="Pfam" id="PF00685"/>
    </source>
</evidence>
<dbReference type="Gene3D" id="3.40.50.300">
    <property type="entry name" value="P-loop containing nucleotide triphosphate hydrolases"/>
    <property type="match status" value="1"/>
</dbReference>
<evidence type="ECO:0000256" key="1">
    <source>
        <dbReference type="ARBA" id="ARBA00005771"/>
    </source>
</evidence>
<dbReference type="InterPro" id="IPR000863">
    <property type="entry name" value="Sulfotransferase_dom"/>
</dbReference>
<name>A0A9J6GIJ3_HAELO</name>
<sequence>MNKFFSEETVRSAMKYKPQNGDIIIVTYPKCGTTWTMYIVYNIITRGNNAGDFAEFRRMSPYLELTGAKAAEHPSRFGPVMTHLPLQVFQPVDTAKYIYVARNPYDCAVSYYHFILGMTPKSITDVSFGKFLDLFLAGKVIYGDYFDHLLPWYARRSDPNVLFLTYEELKADTRTQVLRIAEFVGEDHGKALHEDEQLVCRLLDACSLESMKDLCEGFPGNGREEMAKASSGLSEENLAHIQKLLLMRKDTHKGSGFVRKGIVGDWKNYFTAEQIKATKGWIAEKTRGSDVMKLWSGLDLP</sequence>
<dbReference type="InterPro" id="IPR027417">
    <property type="entry name" value="P-loop_NTPase"/>
</dbReference>
<evidence type="ECO:0000313" key="5">
    <source>
        <dbReference type="Proteomes" id="UP000821853"/>
    </source>
</evidence>
<proteinExistence type="inferred from homology"/>
<dbReference type="Pfam" id="PF00685">
    <property type="entry name" value="Sulfotransfer_1"/>
    <property type="match status" value="1"/>
</dbReference>
<comment type="similarity">
    <text evidence="1">Belongs to the sulfotransferase 1 family.</text>
</comment>
<dbReference type="VEuPathDB" id="VectorBase:HLOH_047405"/>
<dbReference type="AlphaFoldDB" id="A0A9J6GIJ3"/>
<protein>
    <recommendedName>
        <fullName evidence="3">Sulfotransferase domain-containing protein</fullName>
    </recommendedName>
</protein>
<comment type="caution">
    <text evidence="4">The sequence shown here is derived from an EMBL/GenBank/DDBJ whole genome shotgun (WGS) entry which is preliminary data.</text>
</comment>
<dbReference type="EMBL" id="JABSTR010000007">
    <property type="protein sequence ID" value="KAH9375269.1"/>
    <property type="molecule type" value="Genomic_DNA"/>
</dbReference>
<accession>A0A9J6GIJ3</accession>
<keyword evidence="2" id="KW-0808">Transferase</keyword>
<reference evidence="4 5" key="1">
    <citation type="journal article" date="2020" name="Cell">
        <title>Large-Scale Comparative Analyses of Tick Genomes Elucidate Their Genetic Diversity and Vector Capacities.</title>
        <authorList>
            <consortium name="Tick Genome and Microbiome Consortium (TIGMIC)"/>
            <person name="Jia N."/>
            <person name="Wang J."/>
            <person name="Shi W."/>
            <person name="Du L."/>
            <person name="Sun Y."/>
            <person name="Zhan W."/>
            <person name="Jiang J.F."/>
            <person name="Wang Q."/>
            <person name="Zhang B."/>
            <person name="Ji P."/>
            <person name="Bell-Sakyi L."/>
            <person name="Cui X.M."/>
            <person name="Yuan T.T."/>
            <person name="Jiang B.G."/>
            <person name="Yang W.F."/>
            <person name="Lam T.T."/>
            <person name="Chang Q.C."/>
            <person name="Ding S.J."/>
            <person name="Wang X.J."/>
            <person name="Zhu J.G."/>
            <person name="Ruan X.D."/>
            <person name="Zhao L."/>
            <person name="Wei J.T."/>
            <person name="Ye R.Z."/>
            <person name="Que T.C."/>
            <person name="Du C.H."/>
            <person name="Zhou Y.H."/>
            <person name="Cheng J.X."/>
            <person name="Dai P.F."/>
            <person name="Guo W.B."/>
            <person name="Han X.H."/>
            <person name="Huang E.J."/>
            <person name="Li L.F."/>
            <person name="Wei W."/>
            <person name="Gao Y.C."/>
            <person name="Liu J.Z."/>
            <person name="Shao H.Z."/>
            <person name="Wang X."/>
            <person name="Wang C.C."/>
            <person name="Yang T.C."/>
            <person name="Huo Q.B."/>
            <person name="Li W."/>
            <person name="Chen H.Y."/>
            <person name="Chen S.E."/>
            <person name="Zhou L.G."/>
            <person name="Ni X.B."/>
            <person name="Tian J.H."/>
            <person name="Sheng Y."/>
            <person name="Liu T."/>
            <person name="Pan Y.S."/>
            <person name="Xia L.Y."/>
            <person name="Li J."/>
            <person name="Zhao F."/>
            <person name="Cao W.C."/>
        </authorList>
    </citation>
    <scope>NUCLEOTIDE SEQUENCE [LARGE SCALE GENOMIC DNA]</scope>
    <source>
        <strain evidence="4">HaeL-2018</strain>
    </source>
</reference>
<dbReference type="SUPFAM" id="SSF52540">
    <property type="entry name" value="P-loop containing nucleoside triphosphate hydrolases"/>
    <property type="match status" value="1"/>
</dbReference>
<dbReference type="OrthoDB" id="205623at2759"/>
<gene>
    <name evidence="4" type="ORF">HPB48_010839</name>
</gene>
<feature type="domain" description="Sulfotransferase" evidence="3">
    <location>
        <begin position="21"/>
        <end position="289"/>
    </location>
</feature>